<gene>
    <name evidence="3" type="ORF">SAMN05216187_107106</name>
</gene>
<feature type="domain" description="Tetrapyrrole methylase" evidence="1">
    <location>
        <begin position="3"/>
        <end position="205"/>
    </location>
</feature>
<evidence type="ECO:0000313" key="3">
    <source>
        <dbReference type="EMBL" id="SDK34635.1"/>
    </source>
</evidence>
<dbReference type="GO" id="GO:0046081">
    <property type="term" value="P:dUTP catabolic process"/>
    <property type="evidence" value="ECO:0007669"/>
    <property type="project" value="TreeGrafter"/>
</dbReference>
<dbReference type="OrthoDB" id="9808939at2"/>
<evidence type="ECO:0000259" key="1">
    <source>
        <dbReference type="Pfam" id="PF00590"/>
    </source>
</evidence>
<sequence>MNTITVIGLGTSDTDKMPLGVYKQLAAAKKIFVRTMDHPAAVMLEDEGMDITSFDSYYEESDDFSNTYERITRTLLKEAEHGDVLYAVPGHPMVYETTTERLLDAEKEGKVKVVIAGGQSFMDDVITALKIPVNENFQLLDGTALNIRDLDYRKHTLITQVYNQLSVSEVKVTLLDYYHYDTPVFLVDKAGSADEEIIESTIAEIDFRVPDSNLLCMFVPKTSGEQYDNQSLGHMINLFDTLVGEEGCPWDKVQTHESLERYLLEESYEVIEAIEREDDEGLVEELGDILLQVALHAAIGKKEGYFDFYDILSSLNKKVKHRHPHVFGDASVENMEDLNKVWEKAKVEEGKKAKVKYEKEYAETVLKWMKTTIHEKRPLHELITGDDQHETR</sequence>
<dbReference type="Proteomes" id="UP000242700">
    <property type="component" value="Unassembled WGS sequence"/>
</dbReference>
<dbReference type="GO" id="GO:0046076">
    <property type="term" value="P:dTTP catabolic process"/>
    <property type="evidence" value="ECO:0007669"/>
    <property type="project" value="TreeGrafter"/>
</dbReference>
<dbReference type="PANTHER" id="PTHR30522:SF0">
    <property type="entry name" value="NUCLEOSIDE TRIPHOSPHATE PYROPHOSPHOHYDROLASE"/>
    <property type="match status" value="1"/>
</dbReference>
<feature type="domain" description="NTP pyrophosphohydrolase MazG-like" evidence="2">
    <location>
        <begin position="254"/>
        <end position="327"/>
    </location>
</feature>
<dbReference type="GO" id="GO:0046061">
    <property type="term" value="P:dATP catabolic process"/>
    <property type="evidence" value="ECO:0007669"/>
    <property type="project" value="TreeGrafter"/>
</dbReference>
<dbReference type="STRING" id="586411.SAMN05216187_107106"/>
<dbReference type="InterPro" id="IPR000878">
    <property type="entry name" value="4pyrrol_Mease"/>
</dbReference>
<dbReference type="EMBL" id="FNFI01000007">
    <property type="protein sequence ID" value="SDK34635.1"/>
    <property type="molecule type" value="Genomic_DNA"/>
</dbReference>
<dbReference type="AlphaFoldDB" id="A0A1G9B6X3"/>
<dbReference type="InterPro" id="IPR048015">
    <property type="entry name" value="NTP-PPase_MazG-like_N"/>
</dbReference>
<organism evidence="3 4">
    <name type="scientific">Jeotgalicoccus aerolatus</name>
    <dbReference type="NCBI Taxonomy" id="709510"/>
    <lineage>
        <taxon>Bacteria</taxon>
        <taxon>Bacillati</taxon>
        <taxon>Bacillota</taxon>
        <taxon>Bacilli</taxon>
        <taxon>Bacillales</taxon>
        <taxon>Staphylococcaceae</taxon>
        <taxon>Jeotgalicoccus</taxon>
    </lineage>
</organism>
<dbReference type="Gene3D" id="1.10.287.1080">
    <property type="entry name" value="MazG-like"/>
    <property type="match status" value="1"/>
</dbReference>
<dbReference type="InterPro" id="IPR035996">
    <property type="entry name" value="4pyrrol_Methylase_sf"/>
</dbReference>
<dbReference type="Pfam" id="PF03819">
    <property type="entry name" value="MazG"/>
    <property type="match status" value="1"/>
</dbReference>
<name>A0A1G9B6X3_9STAP</name>
<keyword evidence="3" id="KW-0489">Methyltransferase</keyword>
<dbReference type="InterPro" id="IPR004518">
    <property type="entry name" value="MazG-like_dom"/>
</dbReference>
<dbReference type="PANTHER" id="PTHR30522">
    <property type="entry name" value="NUCLEOSIDE TRIPHOSPHATE PYROPHOSPHOHYDROLASE"/>
    <property type="match status" value="1"/>
</dbReference>
<dbReference type="FunFam" id="1.10.287.1080:FF:000001">
    <property type="entry name" value="Nucleoside triphosphate pyrophosphohydrolase"/>
    <property type="match status" value="1"/>
</dbReference>
<dbReference type="InterPro" id="IPR011551">
    <property type="entry name" value="NTP_PyrPHydrolase_MazG"/>
</dbReference>
<keyword evidence="3" id="KW-0808">Transferase</keyword>
<dbReference type="CDD" id="cd11528">
    <property type="entry name" value="NTP-PPase_MazG_Nterm"/>
    <property type="match status" value="1"/>
</dbReference>
<dbReference type="GO" id="GO:0047429">
    <property type="term" value="F:nucleoside triphosphate diphosphatase activity"/>
    <property type="evidence" value="ECO:0007669"/>
    <property type="project" value="TreeGrafter"/>
</dbReference>
<protein>
    <submittedName>
        <fullName evidence="3">Tetrapyrrole methylase family protein / MazG family protein</fullName>
    </submittedName>
</protein>
<dbReference type="RefSeq" id="WP_092598104.1">
    <property type="nucleotide sequence ID" value="NZ_FNFI01000007.1"/>
</dbReference>
<dbReference type="SUPFAM" id="SSF101386">
    <property type="entry name" value="all-alpha NTP pyrophosphatases"/>
    <property type="match status" value="1"/>
</dbReference>
<dbReference type="SUPFAM" id="SSF53790">
    <property type="entry name" value="Tetrapyrrole methylase"/>
    <property type="match status" value="1"/>
</dbReference>
<dbReference type="GO" id="GO:0006950">
    <property type="term" value="P:response to stress"/>
    <property type="evidence" value="ECO:0007669"/>
    <property type="project" value="UniProtKB-ARBA"/>
</dbReference>
<dbReference type="CDD" id="cd11723">
    <property type="entry name" value="YabN_N_like"/>
    <property type="match status" value="1"/>
</dbReference>
<dbReference type="Gene3D" id="3.40.1010.10">
    <property type="entry name" value="Cobalt-precorrin-4 Transmethylase, Domain 1"/>
    <property type="match status" value="1"/>
</dbReference>
<dbReference type="Pfam" id="PF00590">
    <property type="entry name" value="TP_methylase"/>
    <property type="match status" value="1"/>
</dbReference>
<dbReference type="GO" id="GO:0006203">
    <property type="term" value="P:dGTP catabolic process"/>
    <property type="evidence" value="ECO:0007669"/>
    <property type="project" value="TreeGrafter"/>
</dbReference>
<proteinExistence type="predicted"/>
<dbReference type="GO" id="GO:0046047">
    <property type="term" value="P:TTP catabolic process"/>
    <property type="evidence" value="ECO:0007669"/>
    <property type="project" value="TreeGrafter"/>
</dbReference>
<reference evidence="4" key="1">
    <citation type="submission" date="2016-10" db="EMBL/GenBank/DDBJ databases">
        <authorList>
            <person name="Varghese N."/>
            <person name="Submissions S."/>
        </authorList>
    </citation>
    <scope>NUCLEOTIDE SEQUENCE [LARGE SCALE GENOMIC DNA]</scope>
    <source>
        <strain evidence="4">CGMCC 1.8911</strain>
    </source>
</reference>
<dbReference type="InterPro" id="IPR035013">
    <property type="entry name" value="YabN_N"/>
</dbReference>
<evidence type="ECO:0000259" key="2">
    <source>
        <dbReference type="Pfam" id="PF03819"/>
    </source>
</evidence>
<evidence type="ECO:0000313" key="4">
    <source>
        <dbReference type="Proteomes" id="UP000242700"/>
    </source>
</evidence>
<dbReference type="InterPro" id="IPR014777">
    <property type="entry name" value="4pyrrole_Mease_sub1"/>
</dbReference>
<dbReference type="GO" id="GO:0008168">
    <property type="term" value="F:methyltransferase activity"/>
    <property type="evidence" value="ECO:0007669"/>
    <property type="project" value="UniProtKB-KW"/>
</dbReference>
<dbReference type="GO" id="GO:0046052">
    <property type="term" value="P:UTP catabolic process"/>
    <property type="evidence" value="ECO:0007669"/>
    <property type="project" value="TreeGrafter"/>
</dbReference>
<dbReference type="GO" id="GO:0032259">
    <property type="term" value="P:methylation"/>
    <property type="evidence" value="ECO:0007669"/>
    <property type="project" value="UniProtKB-KW"/>
</dbReference>
<accession>A0A1G9B6X3</accession>